<keyword evidence="2 3" id="KW-0342">GTP-binding</keyword>
<accession>X6P7N3</accession>
<comment type="caution">
    <text evidence="5">The sequence shown here is derived from an EMBL/GenBank/DDBJ whole genome shotgun (WGS) entry which is preliminary data.</text>
</comment>
<evidence type="ECO:0000313" key="6">
    <source>
        <dbReference type="Proteomes" id="UP000023152"/>
    </source>
</evidence>
<feature type="transmembrane region" description="Helical" evidence="4">
    <location>
        <begin position="161"/>
        <end position="181"/>
    </location>
</feature>
<dbReference type="PANTHER" id="PTHR11711">
    <property type="entry name" value="ADP RIBOSYLATION FACTOR-RELATED"/>
    <property type="match status" value="1"/>
</dbReference>
<dbReference type="GO" id="GO:0003924">
    <property type="term" value="F:GTPase activity"/>
    <property type="evidence" value="ECO:0007669"/>
    <property type="project" value="InterPro"/>
</dbReference>
<evidence type="ECO:0000256" key="4">
    <source>
        <dbReference type="SAM" id="Phobius"/>
    </source>
</evidence>
<dbReference type="OrthoDB" id="2011769at2759"/>
<dbReference type="EMBL" id="ASPP01002854">
    <property type="protein sequence ID" value="ETO34128.1"/>
    <property type="molecule type" value="Genomic_DNA"/>
</dbReference>
<feature type="binding site" evidence="3">
    <location>
        <begin position="95"/>
        <end position="98"/>
    </location>
    <ligand>
        <name>GTP</name>
        <dbReference type="ChEBI" id="CHEBI:37565"/>
    </ligand>
</feature>
<dbReference type="SUPFAM" id="SSF52540">
    <property type="entry name" value="P-loop containing nucleoside triphosphate hydrolases"/>
    <property type="match status" value="1"/>
</dbReference>
<dbReference type="Proteomes" id="UP000023152">
    <property type="component" value="Unassembled WGS sequence"/>
</dbReference>
<evidence type="ECO:0000256" key="1">
    <source>
        <dbReference type="ARBA" id="ARBA00022741"/>
    </source>
</evidence>
<sequence length="189" mass="21572">MKKQKQSIRQLWKHYYTNTDGIIFVIDSNDTKRVSGDDSSGVFFVIVVGKGRGRIKITKCVHVGFVFLIVTAKEELHRLMSEAQLANTVLLVLANKQDLPHAVKPTELEEHLDLKSIKQSHHIQGTDWIGYPHNLKSDKREAEGEGKKKNKETEQIYEKKGFNYFPFSAVLCVVPVCFLKLENLVGFPF</sequence>
<name>X6P7N3_RETFI</name>
<keyword evidence="4" id="KW-0812">Transmembrane</keyword>
<keyword evidence="6" id="KW-1185">Reference proteome</keyword>
<dbReference type="InterPro" id="IPR006689">
    <property type="entry name" value="Small_GTPase_ARF/SAR"/>
</dbReference>
<gene>
    <name evidence="5" type="ORF">RFI_02966</name>
</gene>
<evidence type="ECO:0000313" key="5">
    <source>
        <dbReference type="EMBL" id="ETO34128.1"/>
    </source>
</evidence>
<reference evidence="5 6" key="1">
    <citation type="journal article" date="2013" name="Curr. Biol.">
        <title>The Genome of the Foraminiferan Reticulomyxa filosa.</title>
        <authorList>
            <person name="Glockner G."/>
            <person name="Hulsmann N."/>
            <person name="Schleicher M."/>
            <person name="Noegel A.A."/>
            <person name="Eichinger L."/>
            <person name="Gallinger C."/>
            <person name="Pawlowski J."/>
            <person name="Sierra R."/>
            <person name="Euteneuer U."/>
            <person name="Pillet L."/>
            <person name="Moustafa A."/>
            <person name="Platzer M."/>
            <person name="Groth M."/>
            <person name="Szafranski K."/>
            <person name="Schliwa M."/>
        </authorList>
    </citation>
    <scope>NUCLEOTIDE SEQUENCE [LARGE SCALE GENOMIC DNA]</scope>
</reference>
<keyword evidence="4" id="KW-1133">Transmembrane helix</keyword>
<dbReference type="InterPro" id="IPR027417">
    <property type="entry name" value="P-loop_NTPase"/>
</dbReference>
<dbReference type="GO" id="GO:0005525">
    <property type="term" value="F:GTP binding"/>
    <property type="evidence" value="ECO:0007669"/>
    <property type="project" value="UniProtKB-KW"/>
</dbReference>
<keyword evidence="4" id="KW-0472">Membrane</keyword>
<proteinExistence type="predicted"/>
<evidence type="ECO:0000256" key="3">
    <source>
        <dbReference type="PIRSR" id="PIRSR606689-1"/>
    </source>
</evidence>
<keyword evidence="1 3" id="KW-0547">Nucleotide-binding</keyword>
<protein>
    <submittedName>
        <fullName evidence="5">ADP-ribosylation factor arf</fullName>
    </submittedName>
</protein>
<dbReference type="Gene3D" id="3.40.50.300">
    <property type="entry name" value="P-loop containing nucleotide triphosphate hydrolases"/>
    <property type="match status" value="1"/>
</dbReference>
<dbReference type="AlphaFoldDB" id="X6P7N3"/>
<evidence type="ECO:0000256" key="2">
    <source>
        <dbReference type="ARBA" id="ARBA00023134"/>
    </source>
</evidence>
<dbReference type="InterPro" id="IPR024156">
    <property type="entry name" value="Small_GTPase_ARF"/>
</dbReference>
<organism evidence="5 6">
    <name type="scientific">Reticulomyxa filosa</name>
    <dbReference type="NCBI Taxonomy" id="46433"/>
    <lineage>
        <taxon>Eukaryota</taxon>
        <taxon>Sar</taxon>
        <taxon>Rhizaria</taxon>
        <taxon>Retaria</taxon>
        <taxon>Foraminifera</taxon>
        <taxon>Monothalamids</taxon>
        <taxon>Reticulomyxidae</taxon>
        <taxon>Reticulomyxa</taxon>
    </lineage>
</organism>
<dbReference type="Pfam" id="PF00025">
    <property type="entry name" value="Arf"/>
    <property type="match status" value="2"/>
</dbReference>